<evidence type="ECO:0000313" key="1">
    <source>
        <dbReference type="EMBL" id="VDK31885.1"/>
    </source>
</evidence>
<accession>A0A3P6PWS9</accession>
<keyword evidence="2" id="KW-1185">Reference proteome</keyword>
<dbReference type="Proteomes" id="UP000281553">
    <property type="component" value="Unassembled WGS sequence"/>
</dbReference>
<protein>
    <submittedName>
        <fullName evidence="1">Uncharacterized protein</fullName>
    </submittedName>
</protein>
<proteinExistence type="predicted"/>
<sequence>MTQPWNRTVIEDFSLNATYTDDSMRTYGLRSRLNTSEKRYAATITSTQSSEVHIDTKYAIETGQNFLTAFNSSIQAFNKSERYAVKTKLFFSTTERTAGLIYSLEETSSDTSLLLAKATIQTPYRWQLPLNCSLSFVLPLAFKYSQIAGSSELFLSPKKVFFDIAAWNQTFAALNQGRGFTAGLRYDFENLRVFEADGHLKVYQDPTAEMPHSLSFTARQRKDDDFRLYVFRARTSAGSEANVRVQQEEDKVFLLFAMKPAVQMETFKGIFYKSTSRYSRTSSEFILTHTGEWNANRGFAPGMPFRYGLEYTHAPNFTTGQVYVYADDSLLGKLIRIELAELMYDYSCYRQWSQYQFNSEGMLNWRRHLGRGTVGSHVTLNGNIDTDFREGNFEVVVELPDQNQSHLRLLLDYEKRESRFSLAFNTSLAGRLIYALNTSLLKDYDRTFDFVGRFSTVTHSAPIIELQILRVPVCRYRDPWSYRCSDHGNKQLIGSLNSSLALLPSLTLRYDNTGSCGKLTGHLSYRNRTYVDTFIRSADDQNNLDAHFLSSNTIMPIKANIKSTYSSYEATRRLDGNFELPKQNITIALSNCSLQRKYAQTRFGGEVFLQTGFVNWTKVYFTQYVLFTRTEERTETGREKRTGVSATALGLREGSRFFSLELHDTSLPNTSLAVFTQLPKHIFGLTTSELFLEKQTNDKAAQVNISGHFYSLPVLLNSEFKLSLVDSLFIWPRPRLMSLVRRPQKQLFDAFLSCTTSDAKNHTADISWRFARHAKQPNGSYAFNTSALLKSDYLPQKEITFSLTQPFGWYPSLRGSLRSGVMHNFTYSLNCSSFFLPPECFLLVENLSPSLRSFEKAELTLKRPKADGPIHLRLTVDEKHKAVVQLLYTSEPQTTTLLCVNSSLEVNGTLVFDTRTTLKQSHCDRNYYILLKSSEKWRRSAGEPSEISVWLRVNKTDNGAKASAGLDLTTSTNTSEAKTFGGYISCSKWRNIAYLLWRIDSLSSGSVVFYPSFYKLVVDSNLNNTFFGFPVNIKGSTNLLYLLHAIETLQYQPPEGVYFLEAQNSRISVGLQTGPTVNFTLLCRL</sequence>
<gene>
    <name evidence="1" type="ORF">DILT_LOCUS371</name>
</gene>
<dbReference type="EMBL" id="UYRU01001484">
    <property type="protein sequence ID" value="VDK31885.1"/>
    <property type="molecule type" value="Genomic_DNA"/>
</dbReference>
<name>A0A3P6PWS9_DIBLA</name>
<dbReference type="AlphaFoldDB" id="A0A3P6PWS9"/>
<evidence type="ECO:0000313" key="2">
    <source>
        <dbReference type="Proteomes" id="UP000281553"/>
    </source>
</evidence>
<organism evidence="1 2">
    <name type="scientific">Dibothriocephalus latus</name>
    <name type="common">Fish tapeworm</name>
    <name type="synonym">Diphyllobothrium latum</name>
    <dbReference type="NCBI Taxonomy" id="60516"/>
    <lineage>
        <taxon>Eukaryota</taxon>
        <taxon>Metazoa</taxon>
        <taxon>Spiralia</taxon>
        <taxon>Lophotrochozoa</taxon>
        <taxon>Platyhelminthes</taxon>
        <taxon>Cestoda</taxon>
        <taxon>Eucestoda</taxon>
        <taxon>Diphyllobothriidea</taxon>
        <taxon>Diphyllobothriidae</taxon>
        <taxon>Dibothriocephalus</taxon>
    </lineage>
</organism>
<reference evidence="1 2" key="1">
    <citation type="submission" date="2018-11" db="EMBL/GenBank/DDBJ databases">
        <authorList>
            <consortium name="Pathogen Informatics"/>
        </authorList>
    </citation>
    <scope>NUCLEOTIDE SEQUENCE [LARGE SCALE GENOMIC DNA]</scope>
</reference>
<dbReference type="OrthoDB" id="10420469at2759"/>
<feature type="non-terminal residue" evidence="1">
    <location>
        <position position="1085"/>
    </location>
</feature>